<evidence type="ECO:0000313" key="2">
    <source>
        <dbReference type="EMBL" id="MEN3238249.1"/>
    </source>
</evidence>
<keyword evidence="3" id="KW-1185">Reference proteome</keyword>
<sequence length="297" mass="32414">MPQTVDIRVERAAGLAEKHQTAAARHRQAAERATARGNTAKAQQERSLAERSERLAQEHTRFAERNTAGASRARAARSVNAAEILRRAEEAAATPDPMPLTPRQERAEAKRALMLERADAARTKDLRNAGVEADPRTAAGQRELVTSSARGVSGKRASLSGYGSLIQNPADRTGPRLKAMEVFDELSHRAFAGLLPEPRFERGVDVSKTLSGVADSRADALMEMSRLAARVGDVSQALLFFRVFERRRFTAMRDLGMGDERTLATLFLAAVDGVARHYGFATTHRAVEAMNERLSAA</sequence>
<dbReference type="Proteomes" id="UP001407347">
    <property type="component" value="Unassembled WGS sequence"/>
</dbReference>
<feature type="region of interest" description="Disordered" evidence="1">
    <location>
        <begin position="12"/>
        <end position="52"/>
    </location>
</feature>
<gene>
    <name evidence="2" type="ORF">PUR29_32905</name>
</gene>
<organism evidence="2 3">
    <name type="scientific">Methylobacterium ajmalii</name>
    <dbReference type="NCBI Taxonomy" id="2738439"/>
    <lineage>
        <taxon>Bacteria</taxon>
        <taxon>Pseudomonadati</taxon>
        <taxon>Pseudomonadota</taxon>
        <taxon>Alphaproteobacteria</taxon>
        <taxon>Hyphomicrobiales</taxon>
        <taxon>Methylobacteriaceae</taxon>
        <taxon>Methylobacterium</taxon>
    </lineage>
</organism>
<evidence type="ECO:0000313" key="3">
    <source>
        <dbReference type="Proteomes" id="UP001407347"/>
    </source>
</evidence>
<protein>
    <submittedName>
        <fullName evidence="2">Uncharacterized protein</fullName>
    </submittedName>
</protein>
<proteinExistence type="predicted"/>
<dbReference type="RefSeq" id="WP_346013550.1">
    <property type="nucleotide sequence ID" value="NZ_JAQYXP010000005.1"/>
</dbReference>
<reference evidence="2 3" key="1">
    <citation type="journal article" date="2023" name="PLoS ONE">
        <title>Complete genome assembly of Hawai'i environmental nontuberculous mycobacteria reveals unexpected co-isolation with methylobacteria.</title>
        <authorList>
            <person name="Hendrix J."/>
            <person name="Epperson L.E."/>
            <person name="Tong E.I."/>
            <person name="Chan Y.L."/>
            <person name="Hasan N.A."/>
            <person name="Dawrs S.N."/>
            <person name="Norton G.J."/>
            <person name="Virdi R."/>
            <person name="Crooks J.L."/>
            <person name="Chan E.D."/>
            <person name="Honda J.R."/>
            <person name="Strong M."/>
        </authorList>
    </citation>
    <scope>NUCLEOTIDE SEQUENCE [LARGE SCALE GENOMIC DNA]</scope>
    <source>
        <strain evidence="2 3">NJH_HI04-1</strain>
    </source>
</reference>
<comment type="caution">
    <text evidence="2">The sequence shown here is derived from an EMBL/GenBank/DDBJ whole genome shotgun (WGS) entry which is preliminary data.</text>
</comment>
<evidence type="ECO:0000256" key="1">
    <source>
        <dbReference type="SAM" id="MobiDB-lite"/>
    </source>
</evidence>
<dbReference type="EMBL" id="JAQYXP010000005">
    <property type="protein sequence ID" value="MEN3238249.1"/>
    <property type="molecule type" value="Genomic_DNA"/>
</dbReference>
<name>A0ABV0A341_9HYPH</name>
<feature type="compositionally biased region" description="Basic and acidic residues" evidence="1">
    <location>
        <begin position="43"/>
        <end position="52"/>
    </location>
</feature>
<accession>A0ABV0A341</accession>